<evidence type="ECO:0000313" key="2">
    <source>
        <dbReference type="Proteomes" id="UP001065549"/>
    </source>
</evidence>
<keyword evidence="2" id="KW-1185">Reference proteome</keyword>
<name>A0A9J6QYD2_9FIRM</name>
<proteinExistence type="predicted"/>
<dbReference type="Proteomes" id="UP001065549">
    <property type="component" value="Unassembled WGS sequence"/>
</dbReference>
<organism evidence="1 2">
    <name type="scientific">Hominibacterium faecale</name>
    <dbReference type="NCBI Taxonomy" id="2839743"/>
    <lineage>
        <taxon>Bacteria</taxon>
        <taxon>Bacillati</taxon>
        <taxon>Bacillota</taxon>
        <taxon>Clostridia</taxon>
        <taxon>Peptostreptococcales</taxon>
        <taxon>Anaerovoracaceae</taxon>
        <taxon>Hominibacterium</taxon>
    </lineage>
</organism>
<sequence length="67" mass="7587">MDVNKIKGTQLCMNCEHCGERGKCKNPVANQVWAVNQRNGCDFFKGNLVHTDWDKAVPVGYRPSTFE</sequence>
<dbReference type="EMBL" id="JAOSHN010000010">
    <property type="protein sequence ID" value="MCU7380492.1"/>
    <property type="molecule type" value="Genomic_DNA"/>
</dbReference>
<reference evidence="1" key="1">
    <citation type="submission" date="2022-09" db="EMBL/GenBank/DDBJ databases">
        <title>Culturomic study of gut microbiota in children with autism spectrum disorder.</title>
        <authorList>
            <person name="Efimov B.A."/>
            <person name="Chaplin A.V."/>
            <person name="Sokolova S.R."/>
            <person name="Pikina A.P."/>
            <person name="Korzhanova M."/>
            <person name="Belova V."/>
            <person name="Korostin D."/>
        </authorList>
    </citation>
    <scope>NUCLEOTIDE SEQUENCE</scope>
    <source>
        <strain evidence="1">ASD5510</strain>
    </source>
</reference>
<accession>A0A9J6QYD2</accession>
<evidence type="ECO:0000313" key="1">
    <source>
        <dbReference type="EMBL" id="MCU7380492.1"/>
    </source>
</evidence>
<comment type="caution">
    <text evidence="1">The sequence shown here is derived from an EMBL/GenBank/DDBJ whole genome shotgun (WGS) entry which is preliminary data.</text>
</comment>
<gene>
    <name evidence="1" type="ORF">OBO34_19455</name>
</gene>
<dbReference type="AlphaFoldDB" id="A0A9J6QYD2"/>
<dbReference type="RefSeq" id="WP_269478742.1">
    <property type="nucleotide sequence ID" value="NZ_JAOSHN010000010.1"/>
</dbReference>
<protein>
    <submittedName>
        <fullName evidence="1">Uncharacterized protein</fullName>
    </submittedName>
</protein>